<dbReference type="AlphaFoldDB" id="A0A9Q0KYN3"/>
<organism evidence="2 3">
    <name type="scientific">Protea cynaroides</name>
    <dbReference type="NCBI Taxonomy" id="273540"/>
    <lineage>
        <taxon>Eukaryota</taxon>
        <taxon>Viridiplantae</taxon>
        <taxon>Streptophyta</taxon>
        <taxon>Embryophyta</taxon>
        <taxon>Tracheophyta</taxon>
        <taxon>Spermatophyta</taxon>
        <taxon>Magnoliopsida</taxon>
        <taxon>Proteales</taxon>
        <taxon>Proteaceae</taxon>
        <taxon>Protea</taxon>
    </lineage>
</organism>
<reference evidence="2" key="1">
    <citation type="journal article" date="2023" name="Plant J.">
        <title>The genome of the king protea, Protea cynaroides.</title>
        <authorList>
            <person name="Chang J."/>
            <person name="Duong T.A."/>
            <person name="Schoeman C."/>
            <person name="Ma X."/>
            <person name="Roodt D."/>
            <person name="Barker N."/>
            <person name="Li Z."/>
            <person name="Van de Peer Y."/>
            <person name="Mizrachi E."/>
        </authorList>
    </citation>
    <scope>NUCLEOTIDE SEQUENCE</scope>
    <source>
        <tissue evidence="2">Young leaves</tissue>
    </source>
</reference>
<keyword evidence="3" id="KW-1185">Reference proteome</keyword>
<gene>
    <name evidence="2" type="ORF">NE237_009461</name>
</gene>
<evidence type="ECO:0000256" key="1">
    <source>
        <dbReference type="SAM" id="MobiDB-lite"/>
    </source>
</evidence>
<dbReference type="Proteomes" id="UP001141806">
    <property type="component" value="Unassembled WGS sequence"/>
</dbReference>
<feature type="region of interest" description="Disordered" evidence="1">
    <location>
        <begin position="1"/>
        <end position="20"/>
    </location>
</feature>
<comment type="caution">
    <text evidence="2">The sequence shown here is derived from an EMBL/GenBank/DDBJ whole genome shotgun (WGS) entry which is preliminary data.</text>
</comment>
<sequence>MAKRFTRSSSKRMKVEDDTAIGNDVMTENLTQNSGKRMKVEDDTAIENDLVAKHLREKRNNLVKVEEDYNDLNLDAKIERWEKRIVDDMMVFPETEKNGDTLKSVENYATNVLNKAKTAKLHAKDGKNNVKAAEEVMKPISKLSQSWAVKVKERQNEERTFEWLERTTKNSVVLKNKLDKLFDKQSRLMERCNQILKEGRTASQSDIKSFSRARGLRR</sequence>
<evidence type="ECO:0000313" key="2">
    <source>
        <dbReference type="EMBL" id="KAJ4978681.1"/>
    </source>
</evidence>
<name>A0A9Q0KYN3_9MAGN</name>
<feature type="compositionally biased region" description="Basic residues" evidence="1">
    <location>
        <begin position="1"/>
        <end position="12"/>
    </location>
</feature>
<evidence type="ECO:0000313" key="3">
    <source>
        <dbReference type="Proteomes" id="UP001141806"/>
    </source>
</evidence>
<accession>A0A9Q0KYN3</accession>
<proteinExistence type="predicted"/>
<protein>
    <submittedName>
        <fullName evidence="2">Uncharacterized protein</fullName>
    </submittedName>
</protein>
<dbReference type="EMBL" id="JAMYWD010000002">
    <property type="protein sequence ID" value="KAJ4978681.1"/>
    <property type="molecule type" value="Genomic_DNA"/>
</dbReference>